<evidence type="ECO:0000256" key="4">
    <source>
        <dbReference type="PROSITE-ProRule" id="PRU01161"/>
    </source>
</evidence>
<dbReference type="InterPro" id="IPR002641">
    <property type="entry name" value="PNPLA_dom"/>
</dbReference>
<dbReference type="CDD" id="cd07208">
    <property type="entry name" value="Pat_hypo_Ecoli_yjju_like"/>
    <property type="match status" value="1"/>
</dbReference>
<feature type="domain" description="PNPLA" evidence="5">
    <location>
        <begin position="8"/>
        <end position="177"/>
    </location>
</feature>
<feature type="short sequence motif" description="DGA/G" evidence="4">
    <location>
        <begin position="164"/>
        <end position="166"/>
    </location>
</feature>
<feature type="active site" description="Proton acceptor" evidence="4">
    <location>
        <position position="164"/>
    </location>
</feature>
<keyword evidence="3 4" id="KW-0443">Lipid metabolism</keyword>
<dbReference type="PANTHER" id="PTHR14226:SF25">
    <property type="entry name" value="PHOSPHOESTERASE"/>
    <property type="match status" value="1"/>
</dbReference>
<organism evidence="6 7">
    <name type="scientific">Bombiscardovia nodaiensis</name>
    <dbReference type="NCBI Taxonomy" id="2932181"/>
    <lineage>
        <taxon>Bacteria</taxon>
        <taxon>Bacillati</taxon>
        <taxon>Actinomycetota</taxon>
        <taxon>Actinomycetes</taxon>
        <taxon>Bifidobacteriales</taxon>
        <taxon>Bifidobacteriaceae</taxon>
        <taxon>Bombiscardovia</taxon>
    </lineage>
</organism>
<gene>
    <name evidence="6" type="ORF">KIM372_12400</name>
</gene>
<dbReference type="InterPro" id="IPR016035">
    <property type="entry name" value="Acyl_Trfase/lysoPLipase"/>
</dbReference>
<evidence type="ECO:0000313" key="6">
    <source>
        <dbReference type="EMBL" id="BDR53333.1"/>
    </source>
</evidence>
<dbReference type="Proteomes" id="UP001321766">
    <property type="component" value="Chromosome"/>
</dbReference>
<sequence>MSTHHSAIIDVGGGYRAVYGAGVLDRLMDLGIQIDHCYGVSAGSANMSSYLSGQSGRCYRFYMEYSTRREYASPSNFVKGRNFANLDYIYGTLSNHDGEYPLDYESLKANPAQFTVVATDANDGSARYFTKDDLSQDHYEPLMASSAVPVANQPYAIDGIPYFDGGMADPIPLRKAFEDGADRVIVILTRQRDFMRSPKPDSLPARILSRTYPKAAERLEHRYETYNRELKEAYQYEKEGSLLLLAPDELCGLNTLTRNAEGLDRMYRKGYANAAAIPAFLAS</sequence>
<dbReference type="Pfam" id="PF19890">
    <property type="entry name" value="DUF6363"/>
    <property type="match status" value="1"/>
</dbReference>
<evidence type="ECO:0000256" key="1">
    <source>
        <dbReference type="ARBA" id="ARBA00022801"/>
    </source>
</evidence>
<name>A0ABN6SCW2_9BIFI</name>
<dbReference type="InterPro" id="IPR050301">
    <property type="entry name" value="NTE"/>
</dbReference>
<reference evidence="6 7" key="1">
    <citation type="journal article" date="2023" name="Microbiol. Spectr.">
        <title>Symbiosis of Carpenter Bees with Uncharacterized Lactic Acid Bacteria Showing NAD Auxotrophy.</title>
        <authorList>
            <person name="Kawasaki S."/>
            <person name="Ozawa K."/>
            <person name="Mori T."/>
            <person name="Yamamoto A."/>
            <person name="Ito M."/>
            <person name="Ohkuma M."/>
            <person name="Sakamoto M."/>
            <person name="Matsutani M."/>
        </authorList>
    </citation>
    <scope>NUCLEOTIDE SEQUENCE [LARGE SCALE GENOMIC DNA]</scope>
    <source>
        <strain evidence="6 7">Kim37-2</strain>
    </source>
</reference>
<dbReference type="PROSITE" id="PS51635">
    <property type="entry name" value="PNPLA"/>
    <property type="match status" value="1"/>
</dbReference>
<feature type="short sequence motif" description="GXSXG" evidence="4">
    <location>
        <begin position="39"/>
        <end position="43"/>
    </location>
</feature>
<accession>A0ABN6SCW2</accession>
<dbReference type="Pfam" id="PF01734">
    <property type="entry name" value="Patatin"/>
    <property type="match status" value="1"/>
</dbReference>
<dbReference type="InterPro" id="IPR045943">
    <property type="entry name" value="DUF6363"/>
</dbReference>
<keyword evidence="7" id="KW-1185">Reference proteome</keyword>
<evidence type="ECO:0000256" key="3">
    <source>
        <dbReference type="ARBA" id="ARBA00023098"/>
    </source>
</evidence>
<proteinExistence type="predicted"/>
<comment type="caution">
    <text evidence="4">Lacks conserved residue(s) required for the propagation of feature annotation.</text>
</comment>
<evidence type="ECO:0000259" key="5">
    <source>
        <dbReference type="PROSITE" id="PS51635"/>
    </source>
</evidence>
<dbReference type="Gene3D" id="3.40.1090.10">
    <property type="entry name" value="Cytosolic phospholipase A2 catalytic domain"/>
    <property type="match status" value="2"/>
</dbReference>
<dbReference type="InterPro" id="IPR037483">
    <property type="entry name" value="YjjU-like"/>
</dbReference>
<keyword evidence="2 4" id="KW-0442">Lipid degradation</keyword>
<feature type="active site" description="Nucleophile" evidence="4">
    <location>
        <position position="41"/>
    </location>
</feature>
<dbReference type="SUPFAM" id="SSF52151">
    <property type="entry name" value="FabD/lysophospholipase-like"/>
    <property type="match status" value="1"/>
</dbReference>
<evidence type="ECO:0000256" key="2">
    <source>
        <dbReference type="ARBA" id="ARBA00022963"/>
    </source>
</evidence>
<evidence type="ECO:0000313" key="7">
    <source>
        <dbReference type="Proteomes" id="UP001321766"/>
    </source>
</evidence>
<dbReference type="PANTHER" id="PTHR14226">
    <property type="entry name" value="NEUROPATHY TARGET ESTERASE/SWISS CHEESE D.MELANOGASTER"/>
    <property type="match status" value="1"/>
</dbReference>
<keyword evidence="1 4" id="KW-0378">Hydrolase</keyword>
<dbReference type="EMBL" id="AP026798">
    <property type="protein sequence ID" value="BDR53333.1"/>
    <property type="molecule type" value="Genomic_DNA"/>
</dbReference>
<protein>
    <submittedName>
        <fullName evidence="6">Patatin family protein</fullName>
    </submittedName>
</protein>